<dbReference type="GO" id="GO:0006099">
    <property type="term" value="P:tricarboxylic acid cycle"/>
    <property type="evidence" value="ECO:0007669"/>
    <property type="project" value="UniProtKB-UniPathway"/>
</dbReference>
<keyword evidence="15 16" id="KW-0472">Membrane</keyword>
<evidence type="ECO:0000256" key="16">
    <source>
        <dbReference type="SAM" id="Phobius"/>
    </source>
</evidence>
<dbReference type="Proteomes" id="UP000009881">
    <property type="component" value="Unassembled WGS sequence"/>
</dbReference>
<dbReference type="STRING" id="1238182.C882_3011"/>
<feature type="transmembrane region" description="Helical" evidence="16">
    <location>
        <begin position="99"/>
        <end position="123"/>
    </location>
</feature>
<dbReference type="GO" id="GO:0016020">
    <property type="term" value="C:membrane"/>
    <property type="evidence" value="ECO:0007669"/>
    <property type="project" value="UniProtKB-SubCell"/>
</dbReference>
<protein>
    <recommendedName>
        <fullName evidence="6">Succinate dehydrogenase hydrophobic membrane anchor subunit</fullName>
    </recommendedName>
</protein>
<evidence type="ECO:0000313" key="17">
    <source>
        <dbReference type="EMBL" id="EKV31947.1"/>
    </source>
</evidence>
<comment type="function">
    <text evidence="2">Membrane-anchoring subunit of succinate dehydrogenase (SDH).</text>
</comment>
<evidence type="ECO:0000256" key="10">
    <source>
        <dbReference type="ARBA" id="ARBA00022692"/>
    </source>
</evidence>
<comment type="cofactor">
    <cofactor evidence="1">
        <name>heme</name>
        <dbReference type="ChEBI" id="CHEBI:30413"/>
    </cofactor>
</comment>
<keyword evidence="12" id="KW-0249">Electron transport</keyword>
<dbReference type="Pfam" id="PF01127">
    <property type="entry name" value="Sdh_cyt"/>
    <property type="match status" value="1"/>
</dbReference>
<keyword evidence="10 16" id="KW-0812">Transmembrane</keyword>
<evidence type="ECO:0000256" key="6">
    <source>
        <dbReference type="ARBA" id="ARBA00019425"/>
    </source>
</evidence>
<dbReference type="CDD" id="cd03495">
    <property type="entry name" value="SQR_TypeC_SdhD_like"/>
    <property type="match status" value="1"/>
</dbReference>
<dbReference type="GO" id="GO:0046872">
    <property type="term" value="F:metal ion binding"/>
    <property type="evidence" value="ECO:0007669"/>
    <property type="project" value="UniProtKB-KW"/>
</dbReference>
<name>K9H2Y8_9PROT</name>
<evidence type="ECO:0000256" key="9">
    <source>
        <dbReference type="ARBA" id="ARBA00022617"/>
    </source>
</evidence>
<comment type="caution">
    <text evidence="17">The sequence shown here is derived from an EMBL/GenBank/DDBJ whole genome shotgun (WGS) entry which is preliminary data.</text>
</comment>
<evidence type="ECO:0000256" key="3">
    <source>
        <dbReference type="ARBA" id="ARBA00004141"/>
    </source>
</evidence>
<evidence type="ECO:0000256" key="14">
    <source>
        <dbReference type="ARBA" id="ARBA00023004"/>
    </source>
</evidence>
<evidence type="ECO:0000256" key="15">
    <source>
        <dbReference type="ARBA" id="ARBA00023136"/>
    </source>
</evidence>
<sequence>MSLRSPLGRVRGLGSAKEGVGHWIAQRVSAVGLIVLGFWFVTAIISNVGGDYATFTRWLSNPGNATMMILTIGVSFWHMALGLQVVIEDYVHGGARAPSLIAVKLVSFALAAFGILSVLKVAFGG</sequence>
<evidence type="ECO:0000256" key="4">
    <source>
        <dbReference type="ARBA" id="ARBA00005163"/>
    </source>
</evidence>
<keyword evidence="18" id="KW-1185">Reference proteome</keyword>
<reference evidence="17 18" key="1">
    <citation type="journal article" date="2013" name="Genome Announc.">
        <title>Draft Genome Sequence of an Alphaproteobacterium, Caenispirillum salinarum AK4(T), Isolated from a Solar Saltern.</title>
        <authorList>
            <person name="Khatri I."/>
            <person name="Singh A."/>
            <person name="Korpole S."/>
            <person name="Pinnaka A.K."/>
            <person name="Subramanian S."/>
        </authorList>
    </citation>
    <scope>NUCLEOTIDE SEQUENCE [LARGE SCALE GENOMIC DNA]</scope>
    <source>
        <strain evidence="17 18">AK4</strain>
    </source>
</reference>
<dbReference type="InterPro" id="IPR034804">
    <property type="entry name" value="SQR/QFR_C/D"/>
</dbReference>
<dbReference type="PATRIC" id="fig|1238182.3.peg.759"/>
<gene>
    <name evidence="17" type="ORF">C882_3011</name>
</gene>
<keyword evidence="11" id="KW-0479">Metal-binding</keyword>
<dbReference type="RefSeq" id="WP_009539208.1">
    <property type="nucleotide sequence ID" value="NZ_ANHY01000004.1"/>
</dbReference>
<evidence type="ECO:0000256" key="7">
    <source>
        <dbReference type="ARBA" id="ARBA00022448"/>
    </source>
</evidence>
<keyword evidence="13 16" id="KW-1133">Transmembrane helix</keyword>
<feature type="transmembrane region" description="Helical" evidence="16">
    <location>
        <begin position="20"/>
        <end position="45"/>
    </location>
</feature>
<evidence type="ECO:0000256" key="5">
    <source>
        <dbReference type="ARBA" id="ARBA00011558"/>
    </source>
</evidence>
<evidence type="ECO:0000313" key="18">
    <source>
        <dbReference type="Proteomes" id="UP000009881"/>
    </source>
</evidence>
<dbReference type="Gene3D" id="1.20.1300.10">
    <property type="entry name" value="Fumarate reductase/succinate dehydrogenase, transmembrane subunit"/>
    <property type="match status" value="1"/>
</dbReference>
<dbReference type="AlphaFoldDB" id="K9H2Y8"/>
<comment type="subunit">
    <text evidence="5">Part of an enzyme complex containing four subunits: a flavoprotein, an iron-sulfur protein, plus two membrane-anchoring proteins, SdhC and SdhD.</text>
</comment>
<dbReference type="eggNOG" id="COG2142">
    <property type="taxonomic scope" value="Bacteria"/>
</dbReference>
<proteinExistence type="predicted"/>
<dbReference type="InterPro" id="IPR000701">
    <property type="entry name" value="SuccDH_FuR_B_TM-su"/>
</dbReference>
<evidence type="ECO:0000256" key="2">
    <source>
        <dbReference type="ARBA" id="ARBA00004050"/>
    </source>
</evidence>
<keyword evidence="14" id="KW-0408">Iron</keyword>
<accession>K9H2Y8</accession>
<evidence type="ECO:0000256" key="13">
    <source>
        <dbReference type="ARBA" id="ARBA00022989"/>
    </source>
</evidence>
<comment type="subcellular location">
    <subcellularLocation>
        <location evidence="3">Membrane</location>
        <topology evidence="3">Multi-pass membrane protein</topology>
    </subcellularLocation>
</comment>
<evidence type="ECO:0000256" key="11">
    <source>
        <dbReference type="ARBA" id="ARBA00022723"/>
    </source>
</evidence>
<feature type="transmembrane region" description="Helical" evidence="16">
    <location>
        <begin position="65"/>
        <end position="87"/>
    </location>
</feature>
<evidence type="ECO:0000256" key="1">
    <source>
        <dbReference type="ARBA" id="ARBA00001971"/>
    </source>
</evidence>
<keyword evidence="7" id="KW-0813">Transport</keyword>
<dbReference type="OrthoDB" id="9809280at2"/>
<dbReference type="GO" id="GO:0020037">
    <property type="term" value="F:heme binding"/>
    <property type="evidence" value="ECO:0007669"/>
    <property type="project" value="InterPro"/>
</dbReference>
<organism evidence="17 18">
    <name type="scientific">Caenispirillum salinarum AK4</name>
    <dbReference type="NCBI Taxonomy" id="1238182"/>
    <lineage>
        <taxon>Bacteria</taxon>
        <taxon>Pseudomonadati</taxon>
        <taxon>Pseudomonadota</taxon>
        <taxon>Alphaproteobacteria</taxon>
        <taxon>Rhodospirillales</taxon>
        <taxon>Novispirillaceae</taxon>
        <taxon>Caenispirillum</taxon>
    </lineage>
</organism>
<dbReference type="NCBIfam" id="TIGR02968">
    <property type="entry name" value="succ_dehyd_anc"/>
    <property type="match status" value="1"/>
</dbReference>
<dbReference type="EMBL" id="ANHY01000004">
    <property type="protein sequence ID" value="EKV31947.1"/>
    <property type="molecule type" value="Genomic_DNA"/>
</dbReference>
<dbReference type="SUPFAM" id="SSF81343">
    <property type="entry name" value="Fumarate reductase respiratory complex transmembrane subunits"/>
    <property type="match status" value="1"/>
</dbReference>
<keyword evidence="9" id="KW-0349">Heme</keyword>
<comment type="pathway">
    <text evidence="4">Carbohydrate metabolism; tricarboxylic acid cycle.</text>
</comment>
<keyword evidence="8" id="KW-0816">Tricarboxylic acid cycle</keyword>
<dbReference type="InterPro" id="IPR014312">
    <property type="entry name" value="Succ_DH_anchor"/>
</dbReference>
<evidence type="ECO:0000256" key="8">
    <source>
        <dbReference type="ARBA" id="ARBA00022532"/>
    </source>
</evidence>
<evidence type="ECO:0000256" key="12">
    <source>
        <dbReference type="ARBA" id="ARBA00022982"/>
    </source>
</evidence>
<dbReference type="UniPathway" id="UPA00223"/>